<dbReference type="EMBL" id="JAFCIX010000438">
    <property type="protein sequence ID" value="KAH6589943.1"/>
    <property type="molecule type" value="Genomic_DNA"/>
</dbReference>
<proteinExistence type="predicted"/>
<organism evidence="1 2">
    <name type="scientific">Batrachochytrium salamandrivorans</name>
    <dbReference type="NCBI Taxonomy" id="1357716"/>
    <lineage>
        <taxon>Eukaryota</taxon>
        <taxon>Fungi</taxon>
        <taxon>Fungi incertae sedis</taxon>
        <taxon>Chytridiomycota</taxon>
        <taxon>Chytridiomycota incertae sedis</taxon>
        <taxon>Chytridiomycetes</taxon>
        <taxon>Rhizophydiales</taxon>
        <taxon>Rhizophydiales incertae sedis</taxon>
        <taxon>Batrachochytrium</taxon>
    </lineage>
</organism>
<name>A0ABQ8F1L0_9FUNG</name>
<accession>A0ABQ8F1L0</accession>
<sequence>MTSRSISSTSDQCAVQEFPAQSGISGQVKSAVGALLDLSPSDPISFLSEYFFHASHGSAAILHAYKLVTCLDYTSPTICARFGAAYELLLIPGWGLPSKECLAFLAFFCCGFEKIRSSLATISAAHIGKDRMVTYKDFTQLVIYHVLIEDLLLKVKGKYSINSSQKRIEKSYIYEMIAAVFQIEGHDILLGIRMKLYSTLTQPIHPSDHSTHSSAISFEEFLEEVSMRLVLL</sequence>
<reference evidence="1 2" key="1">
    <citation type="submission" date="2021-02" db="EMBL/GenBank/DDBJ databases">
        <title>Variation within the Batrachochytrium salamandrivorans European outbreak.</title>
        <authorList>
            <person name="Kelly M."/>
            <person name="Pasmans F."/>
            <person name="Shea T.P."/>
            <person name="Munoz J.F."/>
            <person name="Carranza S."/>
            <person name="Cuomo C.A."/>
            <person name="Martel A."/>
        </authorList>
    </citation>
    <scope>NUCLEOTIDE SEQUENCE [LARGE SCALE GENOMIC DNA]</scope>
    <source>
        <strain evidence="1 2">AMFP18/2</strain>
    </source>
</reference>
<protein>
    <submittedName>
        <fullName evidence="1">Uncharacterized protein</fullName>
    </submittedName>
</protein>
<gene>
    <name evidence="1" type="ORF">BASA50_009646</name>
</gene>
<comment type="caution">
    <text evidence="1">The sequence shown here is derived from an EMBL/GenBank/DDBJ whole genome shotgun (WGS) entry which is preliminary data.</text>
</comment>
<evidence type="ECO:0000313" key="1">
    <source>
        <dbReference type="EMBL" id="KAH6589943.1"/>
    </source>
</evidence>
<dbReference type="Proteomes" id="UP001648503">
    <property type="component" value="Unassembled WGS sequence"/>
</dbReference>
<evidence type="ECO:0000313" key="2">
    <source>
        <dbReference type="Proteomes" id="UP001648503"/>
    </source>
</evidence>
<keyword evidence="2" id="KW-1185">Reference proteome</keyword>